<dbReference type="InterPro" id="IPR013768">
    <property type="entry name" value="ICAM_N"/>
</dbReference>
<evidence type="ECO:0000256" key="6">
    <source>
        <dbReference type="ARBA" id="ARBA00022889"/>
    </source>
</evidence>
<evidence type="ECO:0000256" key="2">
    <source>
        <dbReference type="ARBA" id="ARBA00005925"/>
    </source>
</evidence>
<dbReference type="Ensembl" id="ENSSSCT00070044387.1">
    <property type="protein sequence ID" value="ENSSSCP00070037400.1"/>
    <property type="gene ID" value="ENSSSCG00070022331.1"/>
</dbReference>
<dbReference type="AlphaFoldDB" id="A0A4X1V9A4"/>
<feature type="domain" description="Intercellular adhesion molecule N-terminal" evidence="14">
    <location>
        <begin position="80"/>
        <end position="168"/>
    </location>
</feature>
<dbReference type="Proteomes" id="UP000314985">
    <property type="component" value="Chromosome 2"/>
</dbReference>
<evidence type="ECO:0000256" key="8">
    <source>
        <dbReference type="ARBA" id="ARBA00023136"/>
    </source>
</evidence>
<dbReference type="InterPro" id="IPR003988">
    <property type="entry name" value="ICAM"/>
</dbReference>
<dbReference type="InterPro" id="IPR047012">
    <property type="entry name" value="ICAM_VCAM"/>
</dbReference>
<reference evidence="16 17" key="1">
    <citation type="submission" date="2017-08" db="EMBL/GenBank/DDBJ databases">
        <title>USMARCv1.0.</title>
        <authorList>
            <person name="Hannum G.I."/>
            <person name="Koren S."/>
            <person name="Schroeder S.G."/>
            <person name="Chin S.C."/>
            <person name="Nonneman D.J."/>
            <person name="Becker S.A."/>
            <person name="Rosen B.D."/>
            <person name="Bickhart D.M."/>
            <person name="Putnam N.H."/>
            <person name="Green R.E."/>
            <person name="Tuggle C.K."/>
            <person name="Liu H."/>
            <person name="Rohrer G.A."/>
            <person name="Warr A."/>
            <person name="Hall R."/>
            <person name="Kim K."/>
            <person name="Hume D.A."/>
            <person name="Talbot R."/>
            <person name="Chow W."/>
            <person name="Howe K."/>
            <person name="Schwartz A.S."/>
            <person name="Watson M."/>
            <person name="Archibald A.L."/>
            <person name="Phillippy A.M."/>
            <person name="Smith T.P.L."/>
        </authorList>
    </citation>
    <scope>NUCLEOTIDE SEQUENCE [LARGE SCALE GENOMIC DNA]</scope>
</reference>
<dbReference type="InterPro" id="IPR003987">
    <property type="entry name" value="ICAM_VCAM_N"/>
</dbReference>
<evidence type="ECO:0000256" key="9">
    <source>
        <dbReference type="ARBA" id="ARBA00023157"/>
    </source>
</evidence>
<proteinExistence type="inferred from homology"/>
<keyword evidence="10" id="KW-0325">Glycoprotein</keyword>
<dbReference type="InterPro" id="IPR013783">
    <property type="entry name" value="Ig-like_fold"/>
</dbReference>
<keyword evidence="9" id="KW-1015">Disulfide bond</keyword>
<dbReference type="FunFam" id="2.60.40.10:FF:000338">
    <property type="entry name" value="intercellular adhesion molecule 5"/>
    <property type="match status" value="1"/>
</dbReference>
<organism evidence="16 17">
    <name type="scientific">Sus scrofa</name>
    <name type="common">Pig</name>
    <dbReference type="NCBI Taxonomy" id="9823"/>
    <lineage>
        <taxon>Eukaryota</taxon>
        <taxon>Metazoa</taxon>
        <taxon>Chordata</taxon>
        <taxon>Craniata</taxon>
        <taxon>Vertebrata</taxon>
        <taxon>Euteleostomi</taxon>
        <taxon>Mammalia</taxon>
        <taxon>Eutheria</taxon>
        <taxon>Laurasiatheria</taxon>
        <taxon>Artiodactyla</taxon>
        <taxon>Suina</taxon>
        <taxon>Suidae</taxon>
        <taxon>Sus</taxon>
    </lineage>
</organism>
<evidence type="ECO:0000256" key="7">
    <source>
        <dbReference type="ARBA" id="ARBA00022989"/>
    </source>
</evidence>
<dbReference type="FunFam" id="2.60.40.10:FF:000194">
    <property type="entry name" value="Intercellular adhesion molecule 1"/>
    <property type="match status" value="1"/>
</dbReference>
<evidence type="ECO:0000259" key="15">
    <source>
        <dbReference type="Pfam" id="PF21146"/>
    </source>
</evidence>
<dbReference type="SUPFAM" id="SSF48726">
    <property type="entry name" value="Immunoglobulin"/>
    <property type="match status" value="3"/>
</dbReference>
<evidence type="ECO:0000313" key="16">
    <source>
        <dbReference type="Ensembl" id="ENSSSCP00070037400.1"/>
    </source>
</evidence>
<dbReference type="InterPro" id="IPR036179">
    <property type="entry name" value="Ig-like_dom_sf"/>
</dbReference>
<keyword evidence="11" id="KW-0393">Immunoglobulin domain</keyword>
<comment type="similarity">
    <text evidence="2">Belongs to the immunoglobulin superfamily. ICAM family.</text>
</comment>
<evidence type="ECO:0000256" key="13">
    <source>
        <dbReference type="SAM" id="Phobius"/>
    </source>
</evidence>
<dbReference type="PRINTS" id="PR01472">
    <property type="entry name" value="ICAMVCAM1"/>
</dbReference>
<dbReference type="PANTHER" id="PTHR13771:SF17">
    <property type="entry name" value="INTERCELLULAR ADHESION MOLECULE 3"/>
    <property type="match status" value="1"/>
</dbReference>
<evidence type="ECO:0000256" key="10">
    <source>
        <dbReference type="ARBA" id="ARBA00023180"/>
    </source>
</evidence>
<dbReference type="GO" id="GO:0005178">
    <property type="term" value="F:integrin binding"/>
    <property type="evidence" value="ECO:0007669"/>
    <property type="project" value="InterPro"/>
</dbReference>
<keyword evidence="6" id="KW-0130">Cell adhesion</keyword>
<name>A0A4X1V9A4_PIG</name>
<keyword evidence="8 13" id="KW-0472">Membrane</keyword>
<evidence type="ECO:0000256" key="4">
    <source>
        <dbReference type="ARBA" id="ARBA00022729"/>
    </source>
</evidence>
<keyword evidence="7 13" id="KW-1133">Transmembrane helix</keyword>
<protein>
    <submittedName>
        <fullName evidence="16">Uncharacterized protein</fullName>
    </submittedName>
</protein>
<evidence type="ECO:0000256" key="5">
    <source>
        <dbReference type="ARBA" id="ARBA00022737"/>
    </source>
</evidence>
<evidence type="ECO:0000259" key="14">
    <source>
        <dbReference type="Pfam" id="PF03921"/>
    </source>
</evidence>
<dbReference type="FunFam" id="2.60.40.10:FF:000459">
    <property type="entry name" value="Intercellular adhesion molecule 1"/>
    <property type="match status" value="1"/>
</dbReference>
<feature type="domain" description="Intercellular adhesion molecule 1/3/5 D2" evidence="15">
    <location>
        <begin position="273"/>
        <end position="359"/>
    </location>
</feature>
<evidence type="ECO:0000313" key="17">
    <source>
        <dbReference type="Proteomes" id="UP000314985"/>
    </source>
</evidence>
<keyword evidence="3 13" id="KW-0812">Transmembrane</keyword>
<dbReference type="PANTHER" id="PTHR13771">
    <property type="entry name" value="INTERCELLULAR ADHESION MOLECULE"/>
    <property type="match status" value="1"/>
</dbReference>
<dbReference type="Pfam" id="PF03921">
    <property type="entry name" value="ICAM_N"/>
    <property type="match status" value="1"/>
</dbReference>
<dbReference type="PRINTS" id="PR01473">
    <property type="entry name" value="ICAM"/>
</dbReference>
<evidence type="ECO:0000256" key="11">
    <source>
        <dbReference type="ARBA" id="ARBA00023319"/>
    </source>
</evidence>
<feature type="compositionally biased region" description="Pro residues" evidence="12">
    <location>
        <begin position="18"/>
        <end position="27"/>
    </location>
</feature>
<feature type="region of interest" description="Disordered" evidence="12">
    <location>
        <begin position="11"/>
        <end position="40"/>
    </location>
</feature>
<dbReference type="InterPro" id="IPR048679">
    <property type="entry name" value="ICAM1_3_5_D2"/>
</dbReference>
<dbReference type="GO" id="GO:0016020">
    <property type="term" value="C:membrane"/>
    <property type="evidence" value="ECO:0007669"/>
    <property type="project" value="UniProtKB-SubCell"/>
</dbReference>
<evidence type="ECO:0000256" key="3">
    <source>
        <dbReference type="ARBA" id="ARBA00022692"/>
    </source>
</evidence>
<dbReference type="Gene3D" id="2.60.40.10">
    <property type="entry name" value="Immunoglobulins"/>
    <property type="match status" value="3"/>
</dbReference>
<reference evidence="16" key="2">
    <citation type="submission" date="2025-08" db="UniProtKB">
        <authorList>
            <consortium name="Ensembl"/>
        </authorList>
    </citation>
    <scope>IDENTIFICATION</scope>
</reference>
<feature type="transmembrane region" description="Helical" evidence="13">
    <location>
        <begin position="365"/>
        <end position="390"/>
    </location>
</feature>
<dbReference type="GO" id="GO:0098609">
    <property type="term" value="P:cell-cell adhesion"/>
    <property type="evidence" value="ECO:0007669"/>
    <property type="project" value="InterPro"/>
</dbReference>
<keyword evidence="5" id="KW-0677">Repeat</keyword>
<evidence type="ECO:0000256" key="12">
    <source>
        <dbReference type="SAM" id="MobiDB-lite"/>
    </source>
</evidence>
<comment type="subcellular location">
    <subcellularLocation>
        <location evidence="1">Membrane</location>
        <topology evidence="1">Single-pass type I membrane protein</topology>
    </subcellularLocation>
</comment>
<accession>A0A4X1V9A4</accession>
<feature type="transmembrane region" description="Helical" evidence="13">
    <location>
        <begin position="57"/>
        <end position="76"/>
    </location>
</feature>
<sequence>MWDQGLTEVCPLRGLPEPSTPLGPPTRNPGGDRVSPAPPQDWTRMATMVPSWLPSGAYWIFLISLLLVACLLPPGAQGQEFQMRVELQPPAVLPGESVLVNCSTDCLHAKLISVETYLLWEPVGSGRGWAAFQLNNVTGDTQFFCFGLCDDFQIVRSSNITIYRFPERVELAPLPPWHPLDKPLLLSCLLSGGAPRAHLTVALFKGEEELGRQPAAKGEPTEVTVTVSASRDDHGANFSCRTELDLRSQGLGLFQNSSAPRKLQTFAMPVTPPRLVVPQFSEVETLWPVECTLDGVFPASEAQVQLALGNQSLNPAVVSHGDRLTATATAKAEQKGAHEIVCNVTLGGKTLETRENVTIQSQNPLAITISLGVLAILGLVIIAAALMCVFRVQKQSDTYQVNQTSPRQPKEAAAAE</sequence>
<keyword evidence="4" id="KW-0732">Signal</keyword>
<dbReference type="Pfam" id="PF21146">
    <property type="entry name" value="ICAM1_3_5_D2"/>
    <property type="match status" value="1"/>
</dbReference>
<evidence type="ECO:0000256" key="1">
    <source>
        <dbReference type="ARBA" id="ARBA00004479"/>
    </source>
</evidence>